<proteinExistence type="inferred from homology"/>
<dbReference type="AlphaFoldDB" id="A0A9X3NK37"/>
<dbReference type="Gene3D" id="3.40.50.1820">
    <property type="entry name" value="alpha/beta hydrolase"/>
    <property type="match status" value="1"/>
</dbReference>
<comment type="caution">
    <text evidence="2">The sequence shown here is derived from an EMBL/GenBank/DDBJ whole genome shotgun (WGS) entry which is preliminary data.</text>
</comment>
<dbReference type="Proteomes" id="UP001147653">
    <property type="component" value="Unassembled WGS sequence"/>
</dbReference>
<sequence length="390" mass="42819">MPLVHFEDDEFRHALATLLVDAGRGDADAEEVLATAARVRDGDADSWVLEWVSTAGAAWAAARSAADPLTQYRHAAAYYAAALRPILRSTERERWPDLWRRGRACWDRIVDLLGGERIAIPYEDTTLPGYFFRAPDAAPGERRPVVIMNGGGEESTSAMLGLGGATAGQLGHHWMTFDGPGQGAALVEQGLTFRPDWEAVLTPVLDALVEREDVDGDRVAVVGVGQGGYWVPRALAFEHRVAAAVADPGVLDVSAAWIAPLPRRMRQHLRSGQAEAFDREMRLALLFWPELAGTLETRAAPYGLRDAPASELFATISRYRLGDEVEAIDTPLLVTVPERQRYWSGQSEKLFDRLGGPKALAHVRTEDRQERIFAWIGDVFANVRDGAAEC</sequence>
<name>A0A9X3NK37_9ACTN</name>
<evidence type="ECO:0000256" key="1">
    <source>
        <dbReference type="ARBA" id="ARBA00008645"/>
    </source>
</evidence>
<reference evidence="2" key="1">
    <citation type="submission" date="2022-10" db="EMBL/GenBank/DDBJ databases">
        <title>The WGS of Solirubrobacter phytolaccae KCTC 29190.</title>
        <authorList>
            <person name="Jiang Z."/>
        </authorList>
    </citation>
    <scope>NUCLEOTIDE SEQUENCE</scope>
    <source>
        <strain evidence="2">KCTC 29190</strain>
    </source>
</reference>
<dbReference type="InterPro" id="IPR029058">
    <property type="entry name" value="AB_hydrolase_fold"/>
</dbReference>
<protein>
    <recommendedName>
        <fullName evidence="4">Dipeptidyl aminopeptidase</fullName>
    </recommendedName>
</protein>
<dbReference type="Gene3D" id="1.20.1440.110">
    <property type="entry name" value="acylaminoacyl peptidase"/>
    <property type="match status" value="1"/>
</dbReference>
<keyword evidence="3" id="KW-1185">Reference proteome</keyword>
<accession>A0A9X3NK37</accession>
<evidence type="ECO:0000313" key="2">
    <source>
        <dbReference type="EMBL" id="MDA0185006.1"/>
    </source>
</evidence>
<organism evidence="2 3">
    <name type="scientific">Solirubrobacter phytolaccae</name>
    <dbReference type="NCBI Taxonomy" id="1404360"/>
    <lineage>
        <taxon>Bacteria</taxon>
        <taxon>Bacillati</taxon>
        <taxon>Actinomycetota</taxon>
        <taxon>Thermoleophilia</taxon>
        <taxon>Solirubrobacterales</taxon>
        <taxon>Solirubrobacteraceae</taxon>
        <taxon>Solirubrobacter</taxon>
    </lineage>
</organism>
<comment type="similarity">
    <text evidence="1">Belongs to the AB hydrolase superfamily.</text>
</comment>
<gene>
    <name evidence="2" type="ORF">OJ997_32175</name>
</gene>
<dbReference type="SUPFAM" id="SSF53474">
    <property type="entry name" value="alpha/beta-Hydrolases"/>
    <property type="match status" value="1"/>
</dbReference>
<dbReference type="PANTHER" id="PTHR22946">
    <property type="entry name" value="DIENELACTONE HYDROLASE DOMAIN-CONTAINING PROTEIN-RELATED"/>
    <property type="match status" value="1"/>
</dbReference>
<dbReference type="EMBL" id="JAPDDP010000094">
    <property type="protein sequence ID" value="MDA0185006.1"/>
    <property type="molecule type" value="Genomic_DNA"/>
</dbReference>
<dbReference type="InterPro" id="IPR050261">
    <property type="entry name" value="FrsA_esterase"/>
</dbReference>
<evidence type="ECO:0000313" key="3">
    <source>
        <dbReference type="Proteomes" id="UP001147653"/>
    </source>
</evidence>
<dbReference type="PANTHER" id="PTHR22946:SF12">
    <property type="entry name" value="CONIDIAL PIGMENT BIOSYNTHESIS PROTEIN AYG1 (AFU_ORTHOLOGUE AFUA_2G17550)"/>
    <property type="match status" value="1"/>
</dbReference>
<dbReference type="RefSeq" id="WP_270029480.1">
    <property type="nucleotide sequence ID" value="NZ_JAPDDP010000094.1"/>
</dbReference>
<evidence type="ECO:0008006" key="4">
    <source>
        <dbReference type="Google" id="ProtNLM"/>
    </source>
</evidence>